<evidence type="ECO:0000313" key="2">
    <source>
        <dbReference type="Proteomes" id="UP001150942"/>
    </source>
</evidence>
<reference evidence="1" key="2">
    <citation type="journal article" date="2023" name="IMA Fungus">
        <title>Comparative genomic study of the Penicillium genus elucidates a diverse pangenome and 15 lateral gene transfer events.</title>
        <authorList>
            <person name="Petersen C."/>
            <person name="Sorensen T."/>
            <person name="Nielsen M.R."/>
            <person name="Sondergaard T.E."/>
            <person name="Sorensen J.L."/>
            <person name="Fitzpatrick D.A."/>
            <person name="Frisvad J.C."/>
            <person name="Nielsen K.L."/>
        </authorList>
    </citation>
    <scope>NUCLEOTIDE SEQUENCE</scope>
    <source>
        <strain evidence="1">IBT 20477</strain>
    </source>
</reference>
<accession>A0A9W9JGQ8</accession>
<dbReference type="OrthoDB" id="10385792at2759"/>
<keyword evidence="2" id="KW-1185">Reference proteome</keyword>
<organism evidence="1 2">
    <name type="scientific">Penicillium cf. viridicatum</name>
    <dbReference type="NCBI Taxonomy" id="2972119"/>
    <lineage>
        <taxon>Eukaryota</taxon>
        <taxon>Fungi</taxon>
        <taxon>Dikarya</taxon>
        <taxon>Ascomycota</taxon>
        <taxon>Pezizomycotina</taxon>
        <taxon>Eurotiomycetes</taxon>
        <taxon>Eurotiomycetidae</taxon>
        <taxon>Eurotiales</taxon>
        <taxon>Aspergillaceae</taxon>
        <taxon>Penicillium</taxon>
    </lineage>
</organism>
<evidence type="ECO:0000313" key="1">
    <source>
        <dbReference type="EMBL" id="KAJ5196619.1"/>
    </source>
</evidence>
<sequence length="76" mass="8127">MEDLAFASDFDVNVDVDDDGGGGGGVMICVACLARSASCAHLSSRKALFDATKEAKMQTSLKAEEEKVPLRQSMDW</sequence>
<dbReference type="EMBL" id="JAPQKQ010000005">
    <property type="protein sequence ID" value="KAJ5196619.1"/>
    <property type="molecule type" value="Genomic_DNA"/>
</dbReference>
<comment type="caution">
    <text evidence="1">The sequence shown here is derived from an EMBL/GenBank/DDBJ whole genome shotgun (WGS) entry which is preliminary data.</text>
</comment>
<protein>
    <submittedName>
        <fullName evidence="1">Uncharacterized protein</fullName>
    </submittedName>
</protein>
<gene>
    <name evidence="1" type="ORF">N7449_007098</name>
</gene>
<dbReference type="AlphaFoldDB" id="A0A9W9JGQ8"/>
<proteinExistence type="predicted"/>
<name>A0A9W9JGQ8_9EURO</name>
<dbReference type="Proteomes" id="UP001150942">
    <property type="component" value="Unassembled WGS sequence"/>
</dbReference>
<reference evidence="1" key="1">
    <citation type="submission" date="2022-11" db="EMBL/GenBank/DDBJ databases">
        <authorList>
            <person name="Petersen C."/>
        </authorList>
    </citation>
    <scope>NUCLEOTIDE SEQUENCE</scope>
    <source>
        <strain evidence="1">IBT 20477</strain>
    </source>
</reference>